<protein>
    <submittedName>
        <fullName evidence="1">Uncharacterized protein</fullName>
    </submittedName>
</protein>
<organism evidence="1 2">
    <name type="scientific">Pseudomonas syringae pv. antirrhini</name>
    <dbReference type="NCBI Taxonomy" id="251702"/>
    <lineage>
        <taxon>Bacteria</taxon>
        <taxon>Pseudomonadati</taxon>
        <taxon>Pseudomonadota</taxon>
        <taxon>Gammaproteobacteria</taxon>
        <taxon>Pseudomonadales</taxon>
        <taxon>Pseudomonadaceae</taxon>
        <taxon>Pseudomonas</taxon>
    </lineage>
</organism>
<evidence type="ECO:0000313" key="1">
    <source>
        <dbReference type="EMBL" id="KPW52258.1"/>
    </source>
</evidence>
<evidence type="ECO:0000313" key="2">
    <source>
        <dbReference type="Proteomes" id="UP000050425"/>
    </source>
</evidence>
<proteinExistence type="predicted"/>
<reference evidence="1 2" key="1">
    <citation type="submission" date="2015-09" db="EMBL/GenBank/DDBJ databases">
        <title>Genome announcement of multiple Pseudomonas syringae strains.</title>
        <authorList>
            <person name="Thakur S."/>
            <person name="Wang P.W."/>
            <person name="Gong Y."/>
            <person name="Weir B.S."/>
            <person name="Guttman D.S."/>
        </authorList>
    </citation>
    <scope>NUCLEOTIDE SEQUENCE [LARGE SCALE GENOMIC DNA]</scope>
    <source>
        <strain evidence="1 2">ICMP4303</strain>
    </source>
</reference>
<comment type="caution">
    <text evidence="1">The sequence shown here is derived from an EMBL/GenBank/DDBJ whole genome shotgun (WGS) entry which is preliminary data.</text>
</comment>
<dbReference type="EMBL" id="LJPT01000016">
    <property type="protein sequence ID" value="KPW52258.1"/>
    <property type="molecule type" value="Genomic_DNA"/>
</dbReference>
<sequence>MVMPTAQPVKEAVMMSDVLTVAVVVIHMIRMLRRCENAIAAMAMGADSCEYCGGQGTVFYDPFRGTGYLSEDD</sequence>
<dbReference type="Proteomes" id="UP000050425">
    <property type="component" value="Unassembled WGS sequence"/>
</dbReference>
<accession>A0A0P9JNC8</accession>
<gene>
    <name evidence="1" type="ORF">ALO88_102676</name>
</gene>
<dbReference type="PATRIC" id="fig|251702.3.peg.1816"/>
<name>A0A0P9JNC8_9PSED</name>
<dbReference type="AlphaFoldDB" id="A0A0P9JNC8"/>